<evidence type="ECO:0000313" key="3">
    <source>
        <dbReference type="Proteomes" id="UP000053370"/>
    </source>
</evidence>
<dbReference type="InterPro" id="IPR001509">
    <property type="entry name" value="Epimerase_deHydtase"/>
</dbReference>
<evidence type="ECO:0000259" key="1">
    <source>
        <dbReference type="Pfam" id="PF01370"/>
    </source>
</evidence>
<name>A0A0K8PA01_9CHLR</name>
<reference evidence="2" key="1">
    <citation type="journal article" date="2015" name="Genome Announc.">
        <title>Draft Genome Sequence of Anaerolineae Strain TC1, a Novel Isolate from a Methanogenic Wastewater Treatment System.</title>
        <authorList>
            <person name="Matsuura N."/>
            <person name="Tourlousse D.M."/>
            <person name="Sun L."/>
            <person name="Toyonaga M."/>
            <person name="Kuroda K."/>
            <person name="Ohashi A."/>
            <person name="Cruz R."/>
            <person name="Yamaguchi T."/>
            <person name="Sekiguchi Y."/>
        </authorList>
    </citation>
    <scope>NUCLEOTIDE SEQUENCE [LARGE SCALE GENOMIC DNA]</scope>
    <source>
        <strain evidence="2">TC1</strain>
    </source>
</reference>
<dbReference type="InterPro" id="IPR051207">
    <property type="entry name" value="ComplexI_NDUFA9_subunit"/>
</dbReference>
<accession>A0A0K8PA01</accession>
<feature type="domain" description="NAD-dependent epimerase/dehydratase" evidence="1">
    <location>
        <begin position="2"/>
        <end position="200"/>
    </location>
</feature>
<dbReference type="OrthoDB" id="9809586at2"/>
<dbReference type="AlphaFoldDB" id="A0A0K8PA01"/>
<dbReference type="Pfam" id="PF01370">
    <property type="entry name" value="Epimerase"/>
    <property type="match status" value="1"/>
</dbReference>
<dbReference type="SUPFAM" id="SSF51735">
    <property type="entry name" value="NAD(P)-binding Rossmann-fold domains"/>
    <property type="match status" value="1"/>
</dbReference>
<dbReference type="STRING" id="1678840.ATC1_1222"/>
<sequence length="302" mass="33922">MILVTGGTGFIGQVLVRQLVSLGYPVRLLLNPSMVSPHIPRGVPVDVAIAGIQDERNLRAAMKGVRTIFHLIGTEWNGINADYLNTDIQSADMFSKVASQMKVERFFYLSHIGADKSSAYSVLKAKAMAEAAIRNSGVPFTILRSAVVYGPGDHFTESFARYIHAIPGMILLPGKGESRIQPIWVEDLVTCLLLCLDTEKTVFQTLTIGGMEVLTIHQCIELILSKMGKKKRIVHIPPPGLRTIIVALEQWFSNFPRMYFWMEYLAEDRITALDVLPREFGLMPTRMSQNLSYLENYNNKYR</sequence>
<dbReference type="PANTHER" id="PTHR12126">
    <property type="entry name" value="NADH-UBIQUINONE OXIDOREDUCTASE 39 KDA SUBUNIT-RELATED"/>
    <property type="match status" value="1"/>
</dbReference>
<organism evidence="2">
    <name type="scientific">Flexilinea flocculi</name>
    <dbReference type="NCBI Taxonomy" id="1678840"/>
    <lineage>
        <taxon>Bacteria</taxon>
        <taxon>Bacillati</taxon>
        <taxon>Chloroflexota</taxon>
        <taxon>Anaerolineae</taxon>
        <taxon>Anaerolineales</taxon>
        <taxon>Anaerolineaceae</taxon>
        <taxon>Flexilinea</taxon>
    </lineage>
</organism>
<dbReference type="Gene3D" id="3.40.50.720">
    <property type="entry name" value="NAD(P)-binding Rossmann-like Domain"/>
    <property type="match status" value="1"/>
</dbReference>
<dbReference type="Proteomes" id="UP000053370">
    <property type="component" value="Unassembled WGS sequence"/>
</dbReference>
<dbReference type="PANTHER" id="PTHR12126:SF11">
    <property type="entry name" value="NADH DEHYDROGENASE [UBIQUINONE] 1 ALPHA SUBCOMPLEX SUBUNIT 9, MITOCHONDRIAL"/>
    <property type="match status" value="1"/>
</dbReference>
<dbReference type="GO" id="GO:0044877">
    <property type="term" value="F:protein-containing complex binding"/>
    <property type="evidence" value="ECO:0007669"/>
    <property type="project" value="TreeGrafter"/>
</dbReference>
<dbReference type="InterPro" id="IPR036291">
    <property type="entry name" value="NAD(P)-bd_dom_sf"/>
</dbReference>
<protein>
    <submittedName>
        <fullName evidence="2">Uncharacterized conserved protein YbjT, contains NAD(P)-binding and DUF2867 domains</fullName>
    </submittedName>
</protein>
<evidence type="ECO:0000313" key="2">
    <source>
        <dbReference type="EMBL" id="GAP39493.1"/>
    </source>
</evidence>
<keyword evidence="3" id="KW-1185">Reference proteome</keyword>
<dbReference type="RefSeq" id="WP_062277962.1">
    <property type="nucleotide sequence ID" value="NZ_DF968180.1"/>
</dbReference>
<gene>
    <name evidence="2" type="ORF">ATC1_1222</name>
</gene>
<proteinExistence type="predicted"/>
<dbReference type="EMBL" id="DF968180">
    <property type="protein sequence ID" value="GAP39493.1"/>
    <property type="molecule type" value="Genomic_DNA"/>
</dbReference>